<comment type="subcellular location">
    <subcellularLocation>
        <location evidence="1 7">Cell membrane</location>
        <topology evidence="1 7">Multi-pass membrane protein</topology>
    </subcellularLocation>
</comment>
<feature type="transmembrane region" description="Helical" evidence="7">
    <location>
        <begin position="106"/>
        <end position="126"/>
    </location>
</feature>
<dbReference type="Gene3D" id="1.10.3720.10">
    <property type="entry name" value="MetI-like"/>
    <property type="match status" value="1"/>
</dbReference>
<dbReference type="SUPFAM" id="SSF161098">
    <property type="entry name" value="MetI-like"/>
    <property type="match status" value="1"/>
</dbReference>
<feature type="domain" description="ABC transmembrane type-1" evidence="8">
    <location>
        <begin position="101"/>
        <end position="302"/>
    </location>
</feature>
<dbReference type="EMBL" id="OBML01000004">
    <property type="protein sequence ID" value="SOC03502.1"/>
    <property type="molecule type" value="Genomic_DNA"/>
</dbReference>
<evidence type="ECO:0000313" key="10">
    <source>
        <dbReference type="Proteomes" id="UP000219331"/>
    </source>
</evidence>
<dbReference type="PANTHER" id="PTHR43163">
    <property type="entry name" value="DIPEPTIDE TRANSPORT SYSTEM PERMEASE PROTEIN DPPB-RELATED"/>
    <property type="match status" value="1"/>
</dbReference>
<evidence type="ECO:0000256" key="5">
    <source>
        <dbReference type="ARBA" id="ARBA00022989"/>
    </source>
</evidence>
<dbReference type="InterPro" id="IPR035906">
    <property type="entry name" value="MetI-like_sf"/>
</dbReference>
<dbReference type="OrthoDB" id="9807402at2"/>
<evidence type="ECO:0000256" key="4">
    <source>
        <dbReference type="ARBA" id="ARBA00022692"/>
    </source>
</evidence>
<dbReference type="STRING" id="538381.GCA_001696535_00243"/>
<protein>
    <submittedName>
        <fullName evidence="9">Peptide/nickel transport system permease protein</fullName>
    </submittedName>
</protein>
<dbReference type="AlphaFoldDB" id="A0A285S7K3"/>
<feature type="transmembrane region" description="Helical" evidence="7">
    <location>
        <begin position="138"/>
        <end position="163"/>
    </location>
</feature>
<gene>
    <name evidence="9" type="ORF">SAMN05421512_104151</name>
</gene>
<keyword evidence="10" id="KW-1185">Reference proteome</keyword>
<keyword evidence="3" id="KW-1003">Cell membrane</keyword>
<evidence type="ECO:0000256" key="2">
    <source>
        <dbReference type="ARBA" id="ARBA00022448"/>
    </source>
</evidence>
<dbReference type="Proteomes" id="UP000219331">
    <property type="component" value="Unassembled WGS sequence"/>
</dbReference>
<feature type="transmembrane region" description="Helical" evidence="7">
    <location>
        <begin position="283"/>
        <end position="309"/>
    </location>
</feature>
<feature type="transmembrane region" description="Helical" evidence="7">
    <location>
        <begin position="9"/>
        <end position="27"/>
    </location>
</feature>
<keyword evidence="2 7" id="KW-0813">Transport</keyword>
<dbReference type="PROSITE" id="PS50928">
    <property type="entry name" value="ABC_TM1"/>
    <property type="match status" value="1"/>
</dbReference>
<dbReference type="PANTHER" id="PTHR43163:SF3">
    <property type="entry name" value="PEPTIDE ABC TRANSPORTER PERMEASE PROTEIN"/>
    <property type="match status" value="1"/>
</dbReference>
<evidence type="ECO:0000256" key="6">
    <source>
        <dbReference type="ARBA" id="ARBA00023136"/>
    </source>
</evidence>
<evidence type="ECO:0000256" key="1">
    <source>
        <dbReference type="ARBA" id="ARBA00004651"/>
    </source>
</evidence>
<organism evidence="9 10">
    <name type="scientific">Stappia indica</name>
    <dbReference type="NCBI Taxonomy" id="538381"/>
    <lineage>
        <taxon>Bacteria</taxon>
        <taxon>Pseudomonadati</taxon>
        <taxon>Pseudomonadota</taxon>
        <taxon>Alphaproteobacteria</taxon>
        <taxon>Hyphomicrobiales</taxon>
        <taxon>Stappiaceae</taxon>
        <taxon>Stappia</taxon>
    </lineage>
</organism>
<feature type="transmembrane region" description="Helical" evidence="7">
    <location>
        <begin position="237"/>
        <end position="263"/>
    </location>
</feature>
<keyword evidence="4 7" id="KW-0812">Transmembrane</keyword>
<accession>A0A285S7K3</accession>
<keyword evidence="5 7" id="KW-1133">Transmembrane helix</keyword>
<keyword evidence="6 7" id="KW-0472">Membrane</keyword>
<evidence type="ECO:0000259" key="8">
    <source>
        <dbReference type="PROSITE" id="PS50928"/>
    </source>
</evidence>
<dbReference type="GO" id="GO:0005886">
    <property type="term" value="C:plasma membrane"/>
    <property type="evidence" value="ECO:0007669"/>
    <property type="project" value="UniProtKB-SubCell"/>
</dbReference>
<evidence type="ECO:0000256" key="3">
    <source>
        <dbReference type="ARBA" id="ARBA00022475"/>
    </source>
</evidence>
<reference evidence="9 10" key="1">
    <citation type="submission" date="2017-08" db="EMBL/GenBank/DDBJ databases">
        <authorList>
            <person name="de Groot N.N."/>
        </authorList>
    </citation>
    <scope>NUCLEOTIDE SEQUENCE [LARGE SCALE GENOMIC DNA]</scope>
    <source>
        <strain evidence="9 10">USBA 352</strain>
    </source>
</reference>
<comment type="similarity">
    <text evidence="7">Belongs to the binding-protein-dependent transport system permease family.</text>
</comment>
<dbReference type="InterPro" id="IPR000515">
    <property type="entry name" value="MetI-like"/>
</dbReference>
<name>A0A285S7K3_9HYPH</name>
<dbReference type="GO" id="GO:0055085">
    <property type="term" value="P:transmembrane transport"/>
    <property type="evidence" value="ECO:0007669"/>
    <property type="project" value="InterPro"/>
</dbReference>
<sequence>MLKLILRRLVQMVLIMAVSSLLLFAIFDTPEFKKRLAVQELGGFAVSALTEESYKSWLAARGLDVPFYQRYANWVGNILSGDLGFSYEKNRPVAPLLADRLANTGILAFFVFALMIPLSLILGILAGMKEGSLQDRTISFVSVFTTSIPEIASAILLTIIFALGLGWLPVKSAMIGGFNFRELILPVLTLVIYDFGYVARMTRASMAEVMTSQYIRTAILKGLPYRRVVMRHALRNALIAPFTLIVLQLNWLLSGVVVVEVFFEYDGFGKLLLEAALFPDVEVVQACTLVAVAVAVLSQIISDIGYTFLNPRIRFA</sequence>
<feature type="transmembrane region" description="Helical" evidence="7">
    <location>
        <begin position="183"/>
        <end position="200"/>
    </location>
</feature>
<dbReference type="RefSeq" id="WP_067215093.1">
    <property type="nucleotide sequence ID" value="NZ_JAJGNR010000005.1"/>
</dbReference>
<evidence type="ECO:0000256" key="7">
    <source>
        <dbReference type="RuleBase" id="RU363032"/>
    </source>
</evidence>
<proteinExistence type="inferred from homology"/>
<dbReference type="CDD" id="cd06261">
    <property type="entry name" value="TM_PBP2"/>
    <property type="match status" value="1"/>
</dbReference>
<dbReference type="Pfam" id="PF00528">
    <property type="entry name" value="BPD_transp_1"/>
    <property type="match status" value="1"/>
</dbReference>
<evidence type="ECO:0000313" key="9">
    <source>
        <dbReference type="EMBL" id="SOC03502.1"/>
    </source>
</evidence>